<dbReference type="InterPro" id="IPR010985">
    <property type="entry name" value="Ribbon_hlx_hlx"/>
</dbReference>
<proteinExistence type="predicted"/>
<reference evidence="1 2" key="1">
    <citation type="submission" date="2024-05" db="EMBL/GenBank/DDBJ databases">
        <authorList>
            <person name="Liu Q."/>
            <person name="Xin Y.-H."/>
        </authorList>
    </citation>
    <scope>NUCLEOTIDE SEQUENCE [LARGE SCALE GENOMIC DNA]</scope>
    <source>
        <strain evidence="1 2">CGMCC 1.15349</strain>
    </source>
</reference>
<dbReference type="EMBL" id="JBDIMF010000001">
    <property type="protein sequence ID" value="MEN2785754.1"/>
    <property type="molecule type" value="Genomic_DNA"/>
</dbReference>
<name>A0ABU9XPK6_9SPHN</name>
<sequence>MTDGIDLGDESEATLDRLVATGRYGTRDDVLREGIRRVAIDAARWARFEMEIQKGLDDIDAGRVYPAEEVFAELKAKYLAMAAEERSAACK</sequence>
<dbReference type="RefSeq" id="WP_345863364.1">
    <property type="nucleotide sequence ID" value="NZ_JBDIMF010000001.1"/>
</dbReference>
<comment type="caution">
    <text evidence="1">The sequence shown here is derived from an EMBL/GenBank/DDBJ whole genome shotgun (WGS) entry which is preliminary data.</text>
</comment>
<protein>
    <submittedName>
        <fullName evidence="1">Type II toxin-antitoxin system ParD family antitoxin</fullName>
    </submittedName>
</protein>
<organism evidence="1 2">
    <name type="scientific">Sphingomonas qilianensis</name>
    <dbReference type="NCBI Taxonomy" id="1736690"/>
    <lineage>
        <taxon>Bacteria</taxon>
        <taxon>Pseudomonadati</taxon>
        <taxon>Pseudomonadota</taxon>
        <taxon>Alphaproteobacteria</taxon>
        <taxon>Sphingomonadales</taxon>
        <taxon>Sphingomonadaceae</taxon>
        <taxon>Sphingomonas</taxon>
    </lineage>
</organism>
<accession>A0ABU9XPK6</accession>
<dbReference type="InterPro" id="IPR038296">
    <property type="entry name" value="ParD_sf"/>
</dbReference>
<dbReference type="Gene3D" id="6.10.10.120">
    <property type="entry name" value="Antitoxin ParD1-like"/>
    <property type="match status" value="1"/>
</dbReference>
<dbReference type="SUPFAM" id="SSF47598">
    <property type="entry name" value="Ribbon-helix-helix"/>
    <property type="match status" value="1"/>
</dbReference>
<dbReference type="Proteomes" id="UP001404104">
    <property type="component" value="Unassembled WGS sequence"/>
</dbReference>
<evidence type="ECO:0000313" key="1">
    <source>
        <dbReference type="EMBL" id="MEN2785754.1"/>
    </source>
</evidence>
<keyword evidence="2" id="KW-1185">Reference proteome</keyword>
<gene>
    <name evidence="1" type="ORF">ABC969_04895</name>
</gene>
<evidence type="ECO:0000313" key="2">
    <source>
        <dbReference type="Proteomes" id="UP001404104"/>
    </source>
</evidence>